<feature type="transmembrane region" description="Helical" evidence="3">
    <location>
        <begin position="69"/>
        <end position="88"/>
    </location>
</feature>
<feature type="transmembrane region" description="Helical" evidence="3">
    <location>
        <begin position="220"/>
        <end position="241"/>
    </location>
</feature>
<comment type="similarity">
    <text evidence="2">Belongs to the EamA transporter family.</text>
</comment>
<feature type="transmembrane region" description="Helical" evidence="3">
    <location>
        <begin position="188"/>
        <end position="208"/>
    </location>
</feature>
<dbReference type="PANTHER" id="PTHR12715:SF4">
    <property type="entry name" value="EAMA DOMAIN-CONTAINING PROTEIN"/>
    <property type="match status" value="1"/>
</dbReference>
<name>A0A8J4M271_9BACL</name>
<dbReference type="RefSeq" id="WP_213411554.1">
    <property type="nucleotide sequence ID" value="NZ_BOVK01000018.1"/>
</dbReference>
<dbReference type="Pfam" id="PF00892">
    <property type="entry name" value="EamA"/>
    <property type="match status" value="2"/>
</dbReference>
<organism evidence="5 6">
    <name type="scientific">Xylanibacillus composti</name>
    <dbReference type="NCBI Taxonomy" id="1572762"/>
    <lineage>
        <taxon>Bacteria</taxon>
        <taxon>Bacillati</taxon>
        <taxon>Bacillota</taxon>
        <taxon>Bacilli</taxon>
        <taxon>Bacillales</taxon>
        <taxon>Paenibacillaceae</taxon>
        <taxon>Xylanibacillus</taxon>
    </lineage>
</organism>
<dbReference type="AlphaFoldDB" id="A0A8J4M271"/>
<keyword evidence="3" id="KW-0812">Transmembrane</keyword>
<feature type="transmembrane region" description="Helical" evidence="3">
    <location>
        <begin position="131"/>
        <end position="149"/>
    </location>
</feature>
<dbReference type="InterPro" id="IPR037185">
    <property type="entry name" value="EmrE-like"/>
</dbReference>
<feature type="transmembrane region" description="Helical" evidence="3">
    <location>
        <begin position="100"/>
        <end position="119"/>
    </location>
</feature>
<evidence type="ECO:0000313" key="6">
    <source>
        <dbReference type="Proteomes" id="UP000677918"/>
    </source>
</evidence>
<evidence type="ECO:0000256" key="3">
    <source>
        <dbReference type="SAM" id="Phobius"/>
    </source>
</evidence>
<dbReference type="InterPro" id="IPR000620">
    <property type="entry name" value="EamA_dom"/>
</dbReference>
<feature type="transmembrane region" description="Helical" evidence="3">
    <location>
        <begin position="7"/>
        <end position="25"/>
    </location>
</feature>
<feature type="transmembrane region" description="Helical" evidence="3">
    <location>
        <begin position="37"/>
        <end position="57"/>
    </location>
</feature>
<feature type="transmembrane region" description="Helical" evidence="3">
    <location>
        <begin position="253"/>
        <end position="270"/>
    </location>
</feature>
<dbReference type="InterPro" id="IPR052756">
    <property type="entry name" value="Alkyne_AA_exporter"/>
</dbReference>
<comment type="caution">
    <text evidence="5">The sequence shown here is derived from an EMBL/GenBank/DDBJ whole genome shotgun (WGS) entry which is preliminary data.</text>
</comment>
<feature type="transmembrane region" description="Helical" evidence="3">
    <location>
        <begin position="155"/>
        <end position="176"/>
    </location>
</feature>
<comment type="subcellular location">
    <subcellularLocation>
        <location evidence="1">Endomembrane system</location>
        <topology evidence="1">Multi-pass membrane protein</topology>
    </subcellularLocation>
</comment>
<dbReference type="SUPFAM" id="SSF103481">
    <property type="entry name" value="Multidrug resistance efflux transporter EmrE"/>
    <property type="match status" value="2"/>
</dbReference>
<sequence length="311" mass="33993">MKQSSGIYYAGLAFVSIIWGMNFGISRWAMEDFSPEVFTFLRFGLSVPILFLILKWFEGNVGIERKDLLKFLVIGAIGVTALEIMVMYSIKFTTLANSSLLNVAPWPIFAALLAPLFIAREKMSMKLITGGAVAMIGVFLVILGGGQGFDMSSDYMIGNMMALIVSLIGALYNLACMPLMKKYSPLRVSAWCLLFGSVFMVPFTLNGWSAVAWSNLGAMSYLAITFNVLLCTVAAFLIWNSSMKRVGATKANFYRYLVPATAAIAGYLFFDEAIHLMQLVGGLIMVAGLVWIGSEKSDASDADKNKEDVPA</sequence>
<dbReference type="EMBL" id="BOVK01000018">
    <property type="protein sequence ID" value="GIQ68825.1"/>
    <property type="molecule type" value="Genomic_DNA"/>
</dbReference>
<evidence type="ECO:0000259" key="4">
    <source>
        <dbReference type="Pfam" id="PF00892"/>
    </source>
</evidence>
<dbReference type="PANTHER" id="PTHR12715">
    <property type="entry name" value="TRANSPORTER, DRUG/METABOLITE EXPORTER FAMILY"/>
    <property type="match status" value="1"/>
</dbReference>
<evidence type="ECO:0000256" key="2">
    <source>
        <dbReference type="ARBA" id="ARBA00007362"/>
    </source>
</evidence>
<protein>
    <submittedName>
        <fullName evidence="5">Membrane protein</fullName>
    </submittedName>
</protein>
<feature type="transmembrane region" description="Helical" evidence="3">
    <location>
        <begin position="276"/>
        <end position="294"/>
    </location>
</feature>
<feature type="domain" description="EamA" evidence="4">
    <location>
        <begin position="12"/>
        <end position="142"/>
    </location>
</feature>
<evidence type="ECO:0000313" key="5">
    <source>
        <dbReference type="EMBL" id="GIQ68825.1"/>
    </source>
</evidence>
<reference evidence="5" key="1">
    <citation type="submission" date="2021-04" db="EMBL/GenBank/DDBJ databases">
        <title>Draft genome sequence of Xylanibacillus composti strain K13.</title>
        <authorList>
            <person name="Uke A."/>
            <person name="Chhe C."/>
            <person name="Baramee S."/>
            <person name="Kosugi A."/>
        </authorList>
    </citation>
    <scope>NUCLEOTIDE SEQUENCE</scope>
    <source>
        <strain evidence="5">K13</strain>
    </source>
</reference>
<gene>
    <name evidence="5" type="ORF">XYCOK13_16490</name>
</gene>
<keyword evidence="3" id="KW-1133">Transmembrane helix</keyword>
<feature type="domain" description="EamA" evidence="4">
    <location>
        <begin position="157"/>
        <end position="292"/>
    </location>
</feature>
<dbReference type="GO" id="GO:0016020">
    <property type="term" value="C:membrane"/>
    <property type="evidence" value="ECO:0007669"/>
    <property type="project" value="InterPro"/>
</dbReference>
<dbReference type="Proteomes" id="UP000677918">
    <property type="component" value="Unassembled WGS sequence"/>
</dbReference>
<evidence type="ECO:0000256" key="1">
    <source>
        <dbReference type="ARBA" id="ARBA00004127"/>
    </source>
</evidence>
<proteinExistence type="inferred from homology"/>
<keyword evidence="3" id="KW-0472">Membrane</keyword>
<accession>A0A8J4M271</accession>
<keyword evidence="6" id="KW-1185">Reference proteome</keyword>